<reference evidence="2" key="1">
    <citation type="submission" date="2023-07" db="EMBL/GenBank/DDBJ databases">
        <title>The genome sequence of Rhodocytophaga aerolata KACC 12507.</title>
        <authorList>
            <person name="Zhang X."/>
        </authorList>
    </citation>
    <scope>NUCLEOTIDE SEQUENCE</scope>
    <source>
        <strain evidence="2">KACC 12507</strain>
    </source>
</reference>
<keyword evidence="3" id="KW-1185">Reference proteome</keyword>
<name>A0ABT8RD44_9BACT</name>
<evidence type="ECO:0000313" key="2">
    <source>
        <dbReference type="EMBL" id="MDO1450017.1"/>
    </source>
</evidence>
<evidence type="ECO:0000313" key="3">
    <source>
        <dbReference type="Proteomes" id="UP001168528"/>
    </source>
</evidence>
<organism evidence="2 3">
    <name type="scientific">Rhodocytophaga aerolata</name>
    <dbReference type="NCBI Taxonomy" id="455078"/>
    <lineage>
        <taxon>Bacteria</taxon>
        <taxon>Pseudomonadati</taxon>
        <taxon>Bacteroidota</taxon>
        <taxon>Cytophagia</taxon>
        <taxon>Cytophagales</taxon>
        <taxon>Rhodocytophagaceae</taxon>
        <taxon>Rhodocytophaga</taxon>
    </lineage>
</organism>
<gene>
    <name evidence="2" type="ORF">Q0590_27300</name>
</gene>
<keyword evidence="1" id="KW-0732">Signal</keyword>
<sequence length="149" mass="16336">MNTFNFFCQIAIVAVGGILILIPNQATAQTEANVLAISKDGTSHKAPTSLRVAIVHSNDPLTFKVCLENLSASYAMMVLKDEKGQMLVRKFVLNDKKAVTRFNMSKLTGGLYTIEVSNKTEKHSFQIKLLSTIVRSVEIKPGILATLPK</sequence>
<protein>
    <recommendedName>
        <fullName evidence="4">T9SS type A sorting domain-containing protein</fullName>
    </recommendedName>
</protein>
<dbReference type="EMBL" id="JAUKPO010000024">
    <property type="protein sequence ID" value="MDO1450017.1"/>
    <property type="molecule type" value="Genomic_DNA"/>
</dbReference>
<evidence type="ECO:0000256" key="1">
    <source>
        <dbReference type="SAM" id="SignalP"/>
    </source>
</evidence>
<accession>A0ABT8RD44</accession>
<feature type="chain" id="PRO_5047296170" description="T9SS type A sorting domain-containing protein" evidence="1">
    <location>
        <begin position="29"/>
        <end position="149"/>
    </location>
</feature>
<comment type="caution">
    <text evidence="2">The sequence shown here is derived from an EMBL/GenBank/DDBJ whole genome shotgun (WGS) entry which is preliminary data.</text>
</comment>
<proteinExistence type="predicted"/>
<dbReference type="RefSeq" id="WP_302040818.1">
    <property type="nucleotide sequence ID" value="NZ_JAUKPO010000024.1"/>
</dbReference>
<dbReference type="Proteomes" id="UP001168528">
    <property type="component" value="Unassembled WGS sequence"/>
</dbReference>
<feature type="signal peptide" evidence="1">
    <location>
        <begin position="1"/>
        <end position="28"/>
    </location>
</feature>
<evidence type="ECO:0008006" key="4">
    <source>
        <dbReference type="Google" id="ProtNLM"/>
    </source>
</evidence>